<keyword evidence="23" id="KW-1185">Reference proteome</keyword>
<evidence type="ECO:0000256" key="16">
    <source>
        <dbReference type="RuleBase" id="RU000384"/>
    </source>
</evidence>
<evidence type="ECO:0000256" key="2">
    <source>
        <dbReference type="ARBA" id="ARBA00004496"/>
    </source>
</evidence>
<dbReference type="Pfam" id="PF00120">
    <property type="entry name" value="Gln-synt_C"/>
    <property type="match status" value="1"/>
</dbReference>
<evidence type="ECO:0000256" key="15">
    <source>
        <dbReference type="PROSITE-ProRule" id="PRU01330"/>
    </source>
</evidence>
<comment type="catalytic activity">
    <reaction evidence="10">
        <text>N(pros)-phospho-L-histidyl-[protein] + H2O = L-histidyl-[protein] + phosphate</text>
        <dbReference type="Rhea" id="RHEA:47964"/>
        <dbReference type="Rhea" id="RHEA-COMP:9745"/>
        <dbReference type="Rhea" id="RHEA-COMP:9746"/>
        <dbReference type="ChEBI" id="CHEBI:15377"/>
        <dbReference type="ChEBI" id="CHEBI:29979"/>
        <dbReference type="ChEBI" id="CHEBI:43474"/>
        <dbReference type="ChEBI" id="CHEBI:64837"/>
        <dbReference type="EC" id="3.9.1.3"/>
    </reaction>
</comment>
<dbReference type="Gene3D" id="3.10.20.70">
    <property type="entry name" value="Glutamine synthetase, N-terminal domain"/>
    <property type="match status" value="1"/>
</dbReference>
<keyword evidence="6 17" id="KW-0436">Ligase</keyword>
<dbReference type="InterPro" id="IPR007702">
    <property type="entry name" value="Janus"/>
</dbReference>
<evidence type="ECO:0000256" key="5">
    <source>
        <dbReference type="ARBA" id="ARBA00022490"/>
    </source>
</evidence>
<dbReference type="Pfam" id="PF03951">
    <property type="entry name" value="Gln-synt_N"/>
    <property type="match status" value="1"/>
</dbReference>
<dbReference type="PROSITE" id="PS50060">
    <property type="entry name" value="MAM_2"/>
    <property type="match status" value="6"/>
</dbReference>
<dbReference type="PROSITE" id="PS00181">
    <property type="entry name" value="GLNA_ATP"/>
    <property type="match status" value="1"/>
</dbReference>
<comment type="catalytic activity">
    <reaction evidence="11">
        <text>N(tele)-phospho-L-histidyl-[protein] + H2O = L-histidyl-[protein] + phosphate</text>
        <dbReference type="Rhea" id="RHEA:47960"/>
        <dbReference type="Rhea" id="RHEA-COMP:9745"/>
        <dbReference type="Rhea" id="RHEA-COMP:10719"/>
        <dbReference type="ChEBI" id="CHEBI:15377"/>
        <dbReference type="ChEBI" id="CHEBI:29979"/>
        <dbReference type="ChEBI" id="CHEBI:43474"/>
        <dbReference type="ChEBI" id="CHEBI:83586"/>
        <dbReference type="EC" id="3.9.1.3"/>
    </reaction>
</comment>
<evidence type="ECO:0000256" key="11">
    <source>
        <dbReference type="ARBA" id="ARBA00049335"/>
    </source>
</evidence>
<dbReference type="SUPFAM" id="SSF57424">
    <property type="entry name" value="LDL receptor-like module"/>
    <property type="match status" value="1"/>
</dbReference>
<dbReference type="SMART" id="SM01230">
    <property type="entry name" value="Gln-synt_C"/>
    <property type="match status" value="1"/>
</dbReference>
<feature type="domain" description="MAM" evidence="19">
    <location>
        <begin position="1027"/>
        <end position="1070"/>
    </location>
</feature>
<dbReference type="InterPro" id="IPR050292">
    <property type="entry name" value="Glutamine_Synthetase"/>
</dbReference>
<dbReference type="InterPro" id="IPR013320">
    <property type="entry name" value="ConA-like_dom_sf"/>
</dbReference>
<dbReference type="InterPro" id="IPR008146">
    <property type="entry name" value="Gln_synth_cat_dom"/>
</dbReference>
<dbReference type="SMART" id="SM00137">
    <property type="entry name" value="MAM"/>
    <property type="match status" value="2"/>
</dbReference>
<feature type="domain" description="GS catalytic" evidence="21">
    <location>
        <begin position="1369"/>
        <end position="1627"/>
    </location>
</feature>
<comment type="function">
    <text evidence="1">Exhibits phosphohistidine phosphatase activity.</text>
</comment>
<dbReference type="SMART" id="SM00192">
    <property type="entry name" value="LDLa"/>
    <property type="match status" value="2"/>
</dbReference>
<feature type="domain" description="MAM" evidence="19">
    <location>
        <begin position="537"/>
        <end position="708"/>
    </location>
</feature>
<dbReference type="CDD" id="cd06263">
    <property type="entry name" value="MAM"/>
    <property type="match status" value="2"/>
</dbReference>
<keyword evidence="8 17" id="KW-0067">ATP-binding</keyword>
<keyword evidence="18" id="KW-0812">Transmembrane</keyword>
<dbReference type="GO" id="GO:0006542">
    <property type="term" value="P:glutamine biosynthetic process"/>
    <property type="evidence" value="ECO:0007669"/>
    <property type="project" value="InterPro"/>
</dbReference>
<dbReference type="SUPFAM" id="SSF54368">
    <property type="entry name" value="Glutamine synthetase, N-terminal domain"/>
    <property type="match status" value="1"/>
</dbReference>
<evidence type="ECO:0000256" key="3">
    <source>
        <dbReference type="ARBA" id="ARBA00009897"/>
    </source>
</evidence>
<evidence type="ECO:0000313" key="22">
    <source>
        <dbReference type="EMBL" id="RXN32390.1"/>
    </source>
</evidence>
<keyword evidence="5" id="KW-0963">Cytoplasm</keyword>
<dbReference type="Gene3D" id="2.60.120.200">
    <property type="match status" value="7"/>
</dbReference>
<dbReference type="InterPro" id="IPR023415">
    <property type="entry name" value="LDLR_class-A_CS"/>
</dbReference>
<dbReference type="GO" id="GO:0004356">
    <property type="term" value="F:glutamine synthetase activity"/>
    <property type="evidence" value="ECO:0007669"/>
    <property type="project" value="UniProtKB-EC"/>
</dbReference>
<dbReference type="InterPro" id="IPR036651">
    <property type="entry name" value="Gln_synt_N_sf"/>
</dbReference>
<keyword evidence="18" id="KW-1133">Transmembrane helix</keyword>
<dbReference type="Pfam" id="PF00629">
    <property type="entry name" value="MAM"/>
    <property type="match status" value="4"/>
</dbReference>
<proteinExistence type="inferred from homology"/>
<dbReference type="EC" id="6.3.1.2" evidence="17"/>
<feature type="domain" description="MAM" evidence="19">
    <location>
        <begin position="234"/>
        <end position="513"/>
    </location>
</feature>
<evidence type="ECO:0000256" key="7">
    <source>
        <dbReference type="ARBA" id="ARBA00022741"/>
    </source>
</evidence>
<dbReference type="SUPFAM" id="SSF55931">
    <property type="entry name" value="Glutamine synthetase/guanido kinase"/>
    <property type="match status" value="1"/>
</dbReference>
<feature type="domain" description="MAM" evidence="19">
    <location>
        <begin position="1100"/>
        <end position="1145"/>
    </location>
</feature>
<evidence type="ECO:0000256" key="8">
    <source>
        <dbReference type="ARBA" id="ARBA00022840"/>
    </source>
</evidence>
<dbReference type="Proteomes" id="UP000290572">
    <property type="component" value="Unassembled WGS sequence"/>
</dbReference>
<evidence type="ECO:0000256" key="1">
    <source>
        <dbReference type="ARBA" id="ARBA00003087"/>
    </source>
</evidence>
<dbReference type="InterPro" id="IPR036055">
    <property type="entry name" value="LDL_receptor-like_sf"/>
</dbReference>
<dbReference type="InterPro" id="IPR008147">
    <property type="entry name" value="Gln_synt_N"/>
</dbReference>
<dbReference type="PANTHER" id="PTHR20852:SF43">
    <property type="entry name" value="GLUTAMINE SYNTHETASE"/>
    <property type="match status" value="1"/>
</dbReference>
<evidence type="ECO:0000256" key="18">
    <source>
        <dbReference type="SAM" id="Phobius"/>
    </source>
</evidence>
<dbReference type="InterPro" id="IPR002172">
    <property type="entry name" value="LDrepeatLR_classA_rpt"/>
</dbReference>
<dbReference type="GO" id="GO:0005737">
    <property type="term" value="C:cytoplasm"/>
    <property type="evidence" value="ECO:0007669"/>
    <property type="project" value="UniProtKB-SubCell"/>
</dbReference>
<name>A0A498NKC1_LABRO</name>
<evidence type="ECO:0000259" key="21">
    <source>
        <dbReference type="PROSITE" id="PS51987"/>
    </source>
</evidence>
<feature type="domain" description="MAM" evidence="19">
    <location>
        <begin position="866"/>
        <end position="1024"/>
    </location>
</feature>
<gene>
    <name evidence="22" type="ORF">ROHU_016203</name>
</gene>
<dbReference type="PROSITE" id="PS50068">
    <property type="entry name" value="LDLRA_2"/>
    <property type="match status" value="1"/>
</dbReference>
<dbReference type="PANTHER" id="PTHR20852">
    <property type="entry name" value="GLUTAMINE SYNTHETASE"/>
    <property type="match status" value="1"/>
</dbReference>
<dbReference type="Gene3D" id="3.50.20.20">
    <property type="entry name" value="Janus/Ocnus"/>
    <property type="match status" value="2"/>
</dbReference>
<comment type="caution">
    <text evidence="22">The sequence shown here is derived from an EMBL/GenBank/DDBJ whole genome shotgun (WGS) entry which is preliminary data.</text>
</comment>
<feature type="active site" description="Proton acceptor" evidence="12">
    <location>
        <position position="107"/>
    </location>
</feature>
<protein>
    <recommendedName>
        <fullName evidence="17">Glutamine synthetase</fullName>
        <ecNumber evidence="17">6.3.1.2</ecNumber>
    </recommendedName>
</protein>
<feature type="transmembrane region" description="Helical" evidence="18">
    <location>
        <begin position="1161"/>
        <end position="1182"/>
    </location>
</feature>
<dbReference type="FunFam" id="3.10.20.70:FF:000004">
    <property type="entry name" value="Glutamine synthetase"/>
    <property type="match status" value="1"/>
</dbReference>
<organism evidence="22 23">
    <name type="scientific">Labeo rohita</name>
    <name type="common">Indian major carp</name>
    <name type="synonym">Cyprinus rohita</name>
    <dbReference type="NCBI Taxonomy" id="84645"/>
    <lineage>
        <taxon>Eukaryota</taxon>
        <taxon>Metazoa</taxon>
        <taxon>Chordata</taxon>
        <taxon>Craniata</taxon>
        <taxon>Vertebrata</taxon>
        <taxon>Euteleostomi</taxon>
        <taxon>Actinopterygii</taxon>
        <taxon>Neopterygii</taxon>
        <taxon>Teleostei</taxon>
        <taxon>Ostariophysi</taxon>
        <taxon>Cypriniformes</taxon>
        <taxon>Cyprinidae</taxon>
        <taxon>Labeoninae</taxon>
        <taxon>Labeonini</taxon>
        <taxon>Labeo</taxon>
    </lineage>
</organism>
<feature type="disulfide bond" evidence="14">
    <location>
        <begin position="367"/>
        <end position="379"/>
    </location>
</feature>
<evidence type="ECO:0000256" key="17">
    <source>
        <dbReference type="RuleBase" id="RU004356"/>
    </source>
</evidence>
<feature type="binding site" evidence="13">
    <location>
        <position position="80"/>
    </location>
    <ligand>
        <name>substrate</name>
    </ligand>
</feature>
<accession>A0A498NKC1</accession>
<comment type="catalytic activity">
    <reaction evidence="17">
        <text>L-glutamate + NH4(+) + ATP = L-glutamine + ADP + phosphate + H(+)</text>
        <dbReference type="Rhea" id="RHEA:16169"/>
        <dbReference type="ChEBI" id="CHEBI:15378"/>
        <dbReference type="ChEBI" id="CHEBI:28938"/>
        <dbReference type="ChEBI" id="CHEBI:29985"/>
        <dbReference type="ChEBI" id="CHEBI:30616"/>
        <dbReference type="ChEBI" id="CHEBI:43474"/>
        <dbReference type="ChEBI" id="CHEBI:58359"/>
        <dbReference type="ChEBI" id="CHEBI:456216"/>
        <dbReference type="EC" id="6.3.1.2"/>
    </reaction>
</comment>
<dbReference type="InterPro" id="IPR038596">
    <property type="entry name" value="Janus_sf"/>
</dbReference>
<dbReference type="PROSITE" id="PS00180">
    <property type="entry name" value="GLNA_1"/>
    <property type="match status" value="1"/>
</dbReference>
<dbReference type="SUPFAM" id="SSF49899">
    <property type="entry name" value="Concanavalin A-like lectins/glucanases"/>
    <property type="match status" value="6"/>
</dbReference>
<dbReference type="GO" id="GO:0101006">
    <property type="term" value="F:protein histidine phosphatase activity"/>
    <property type="evidence" value="ECO:0007669"/>
    <property type="project" value="UniProtKB-EC"/>
</dbReference>
<comment type="subcellular location">
    <subcellularLocation>
        <location evidence="2">Cytoplasm</location>
    </subcellularLocation>
</comment>
<dbReference type="FunFam" id="3.30.590.10:FF:000011">
    <property type="entry name" value="Glutamine synthetase"/>
    <property type="match status" value="1"/>
</dbReference>
<evidence type="ECO:0000256" key="13">
    <source>
        <dbReference type="PIRSR" id="PIRSR607702-2"/>
    </source>
</evidence>
<comment type="similarity">
    <text evidence="3 15 16">Belongs to the glutamine synthetase family.</text>
</comment>
<evidence type="ECO:0000256" key="12">
    <source>
        <dbReference type="PIRSR" id="PIRSR607702-1"/>
    </source>
</evidence>
<dbReference type="STRING" id="84645.A0A498NKC1"/>
<dbReference type="PRINTS" id="PR00261">
    <property type="entry name" value="LDLRECEPTOR"/>
</dbReference>
<feature type="domain" description="MAM" evidence="19">
    <location>
        <begin position="716"/>
        <end position="864"/>
    </location>
</feature>
<evidence type="ECO:0000313" key="23">
    <source>
        <dbReference type="Proteomes" id="UP000290572"/>
    </source>
</evidence>
<evidence type="ECO:0000256" key="6">
    <source>
        <dbReference type="ARBA" id="ARBA00022598"/>
    </source>
</evidence>
<evidence type="ECO:0000256" key="4">
    <source>
        <dbReference type="ARBA" id="ARBA00010971"/>
    </source>
</evidence>
<dbReference type="CDD" id="cd00112">
    <property type="entry name" value="LDLa"/>
    <property type="match status" value="2"/>
</dbReference>
<dbReference type="SUPFAM" id="SSF143724">
    <property type="entry name" value="PHP14-like"/>
    <property type="match status" value="2"/>
</dbReference>
<keyword evidence="7 17" id="KW-0547">Nucleotide-binding</keyword>
<dbReference type="InterPro" id="IPR000998">
    <property type="entry name" value="MAM_dom"/>
</dbReference>
<dbReference type="FunFam" id="3.50.20.20:FF:000001">
    <property type="entry name" value="14 kDa phosphohistidine phosphatase"/>
    <property type="match status" value="1"/>
</dbReference>
<dbReference type="PROSITE" id="PS51987">
    <property type="entry name" value="GS_CATALYTIC"/>
    <property type="match status" value="1"/>
</dbReference>
<dbReference type="Gene3D" id="3.30.590.10">
    <property type="entry name" value="Glutamine synthetase/guanido kinase, catalytic domain"/>
    <property type="match status" value="1"/>
</dbReference>
<keyword evidence="18" id="KW-0472">Membrane</keyword>
<evidence type="ECO:0000256" key="10">
    <source>
        <dbReference type="ARBA" id="ARBA00049028"/>
    </source>
</evidence>
<dbReference type="EMBL" id="QBIY01011378">
    <property type="protein sequence ID" value="RXN32390.1"/>
    <property type="molecule type" value="Genomic_DNA"/>
</dbReference>
<feature type="disulfide bond" evidence="14">
    <location>
        <begin position="386"/>
        <end position="401"/>
    </location>
</feature>
<dbReference type="InterPro" id="IPR027303">
    <property type="entry name" value="Gln_synth_gly_rich_site"/>
</dbReference>
<evidence type="ECO:0000259" key="20">
    <source>
        <dbReference type="PROSITE" id="PS51986"/>
    </source>
</evidence>
<dbReference type="Pfam" id="PF05005">
    <property type="entry name" value="Ocnus"/>
    <property type="match status" value="2"/>
</dbReference>
<dbReference type="GO" id="GO:0005524">
    <property type="term" value="F:ATP binding"/>
    <property type="evidence" value="ECO:0007669"/>
    <property type="project" value="UniProtKB-KW"/>
</dbReference>
<dbReference type="GO" id="GO:0016020">
    <property type="term" value="C:membrane"/>
    <property type="evidence" value="ECO:0007669"/>
    <property type="project" value="InterPro"/>
</dbReference>
<feature type="domain" description="GS beta-grasp" evidence="20">
    <location>
        <begin position="1282"/>
        <end position="1362"/>
    </location>
</feature>
<keyword evidence="9 14" id="KW-1015">Disulfide bond</keyword>
<dbReference type="InterPro" id="IPR014746">
    <property type="entry name" value="Gln_synth/guanido_kin_cat_dom"/>
</dbReference>
<dbReference type="PROSITE" id="PS51986">
    <property type="entry name" value="GS_BETA_GRASP"/>
    <property type="match status" value="1"/>
</dbReference>
<evidence type="ECO:0000256" key="14">
    <source>
        <dbReference type="PROSITE-ProRule" id="PRU00124"/>
    </source>
</evidence>
<sequence>MSAERLAKIPEVDLDPNGVFKYVLIRVHSKDDESYVDIVRGYAWAEYHVLVFFCPPFAIMSAERLAKIPEVDLDPNGVFKYVLIRVHSKDDESYVDTVRGYAWAEYHADIYDRVAGELERGGELDCECLGGGRIKHDSAAKKIHVYGYSMGFGRAKHSVSTEKIKTLYPDYEVTWADEGYTGKPNPINVLQFATIAVALERNDCSSSPEVRCDFVCDCQDCSDEEDCGYQGQDFLCDFEHEGKCGWTEKSDEGGYMWQRQQRGNTLPDSGPSSDFTTGTSTGHIGLGDTPLWGSVLQIDGEEAVVWRPESTSVRGWREAIIYLGRISGPFHIQLHSRRSEGKQGDVSIDQMEFLDCALPVPPESGTCGPGFMTCKREGCVEDYKVCDGTDDCGDGTDEENCGHFLYVTDDKKSDWSSFHSPPMAPTNETHPCRMVMYTHQFGRVSGGLSVLVAEQQIYPVWERGGALGDLWVKAEVEFVVNSTFQILFVPAIRDQAYGGIAIDDIVLSPECRLSNESMPDPEYPRPPPHPCTNDDLKICDFKEDCSAGEDEAQCGDFAYEMGSSGWTDASLGSQAWELKLEYNDTMKDEFLTVIGAPGQQLSEAQTRTPLLGPSGPACTLQFSYSLSGSNPHIGDLAVYVVDSVLGTHPVLWEFSGRTNETAGTWVKEEVYVGARDHRFQLEFRAHAKEISPSSQIAVKDVHFIDCSTLFVPSGDISCNFEVNLCGWYQDQTDNYDWTLHSGMDHTVHDGKSLVVDMWDPSLRGLSGRLLSVRQNSNSEHCLSFFYKLYGPDTGALSVKLLFADGSEELLWTRSGAHGNVWHEGHCSVPPQLSAFQLVFEATRSGFDGQLALDDVAFVAEPCSLPTMCSFESQTCGYTSSGRARWVHQSWALAQTGPKIDHSLETENGFYMLAHSSVDVLPQGSVTTLTSPVRRGVSHTECVHFWYHTGGEKPGTLNVYVKPTHGNRIQLFSSSIRQGHAWRHGQGNVNWNGDWQLQFEVKGEGDPSSFIAVDDITYSTHSCPTADSVCDFERGLCGWSNTQNSSVDWLDWDLTSVKAEMFYCTPPYDHTLFTDEDDTKLTVWRLFENTRNELLTLHEGGGDWKRFSVNITSETEYQIVLEGFKGEKGVLALDDIQYTVGVNCAGQKTDQTSSSSNNTGTIVAVVVVIVLIVLLAAFLVFYLKTKHKTNALIQESNGSRVNPTGFSNDMLEITHTVYVTTSINHILIERLPYKLDCISAQGFSLHMKWSQIHTSDMSYVSDSSSLNKALRQQYLSLPQGNFCQVTYIWIDGSGEGLRNKTRTMDSEPKSIADLPEWNFDGSSTGQAEGHNSDMLLIPVRMFRDPFLLDPNKLVLCEVHKHTREPAETNHRNRCNKVMEKFKDLHPWFGMEQEYTLLGVDGHPYGWPRLGFPKPQGPYYCSVGADRAFGRDIVECHYKACLYAGIAISGTNAEVMPSQWEFQVGPCEGIEMGDHLWMARFLLHRVCEDFGVVATMDPKPMTGNWNGAGCHINVSTVQMRAEGGIEHIEKAIKKLSKRHAEHIRVYDPHNGEDNKRRLTGRHETSSIHDFSAGVANRGASIRIPRQVGQDKCGYFEDRRPAANCDPYAVTCEMAITCMLEEEDDTHEVE</sequence>
<evidence type="ECO:0000256" key="9">
    <source>
        <dbReference type="ARBA" id="ARBA00023157"/>
    </source>
</evidence>
<evidence type="ECO:0000259" key="19">
    <source>
        <dbReference type="PROSITE" id="PS50060"/>
    </source>
</evidence>
<feature type="disulfide bond" evidence="14">
    <location>
        <begin position="374"/>
        <end position="392"/>
    </location>
</feature>
<dbReference type="InterPro" id="IPR027302">
    <property type="entry name" value="Gln_synth_N_conserv_site"/>
</dbReference>
<dbReference type="PROSITE" id="PS01209">
    <property type="entry name" value="LDLRA_1"/>
    <property type="match status" value="1"/>
</dbReference>
<reference evidence="22 23" key="1">
    <citation type="submission" date="2018-03" db="EMBL/GenBank/DDBJ databases">
        <title>Draft genome sequence of Rohu Carp (Labeo rohita).</title>
        <authorList>
            <person name="Das P."/>
            <person name="Kushwaha B."/>
            <person name="Joshi C.G."/>
            <person name="Kumar D."/>
            <person name="Nagpure N.S."/>
            <person name="Sahoo L."/>
            <person name="Das S.P."/>
            <person name="Bit A."/>
            <person name="Patnaik S."/>
            <person name="Meher P.K."/>
            <person name="Jayasankar P."/>
            <person name="Koringa P.G."/>
            <person name="Patel N.V."/>
            <person name="Hinsu A.T."/>
            <person name="Kumar R."/>
            <person name="Pandey M."/>
            <person name="Agarwal S."/>
            <person name="Srivastava S."/>
            <person name="Singh M."/>
            <person name="Iquebal M.A."/>
            <person name="Jaiswal S."/>
            <person name="Angadi U.B."/>
            <person name="Kumar N."/>
            <person name="Raza M."/>
            <person name="Shah T.M."/>
            <person name="Rai A."/>
            <person name="Jena J.K."/>
        </authorList>
    </citation>
    <scope>NUCLEOTIDE SEQUENCE [LARGE SCALE GENOMIC DNA]</scope>
    <source>
        <strain evidence="22">DASCIFA01</strain>
        <tissue evidence="22">Testis</tissue>
    </source>
</reference>
<comment type="similarity">
    <text evidence="4">Belongs to the janus family.</text>
</comment>